<accession>A0AA40AXE6</accession>
<organism evidence="1 2">
    <name type="scientific">Apiosordaria backusii</name>
    <dbReference type="NCBI Taxonomy" id="314023"/>
    <lineage>
        <taxon>Eukaryota</taxon>
        <taxon>Fungi</taxon>
        <taxon>Dikarya</taxon>
        <taxon>Ascomycota</taxon>
        <taxon>Pezizomycotina</taxon>
        <taxon>Sordariomycetes</taxon>
        <taxon>Sordariomycetidae</taxon>
        <taxon>Sordariales</taxon>
        <taxon>Lasiosphaeriaceae</taxon>
        <taxon>Apiosordaria</taxon>
    </lineage>
</organism>
<comment type="caution">
    <text evidence="1">The sequence shown here is derived from an EMBL/GenBank/DDBJ whole genome shotgun (WGS) entry which is preliminary data.</text>
</comment>
<proteinExistence type="predicted"/>
<name>A0AA40AXE6_9PEZI</name>
<dbReference type="AlphaFoldDB" id="A0AA40AXE6"/>
<protein>
    <submittedName>
        <fullName evidence="1">Uncharacterized protein</fullName>
    </submittedName>
</protein>
<dbReference type="Proteomes" id="UP001172159">
    <property type="component" value="Unassembled WGS sequence"/>
</dbReference>
<sequence>MFHLSRVRDAYPSAIDRRRGLTTLFARLRWVGRLSINSARLHFHRNTDSPRLSGFRLKLLHTATIATKDHFRKGRQQRGGPVGNPPPYTTIADSQLKLVKELVGRGNVQADTLHTRIRALIDLSLAYRREETRLLAEMERQIRVMNKDFSLADLDHIIALHPEDDADHAAAVEFHDVLEWLNDNGRAMRQSPAVSEVAYNMATWKHSAHLFRSSDMYPNTITLEQLVAEAEKVDETLKAAEDKIWLMHRELDSIVAVTRLLNGLGGRWDPFAHMLKRELY</sequence>
<gene>
    <name evidence="1" type="ORF">B0T21DRAFT_385958</name>
</gene>
<evidence type="ECO:0000313" key="1">
    <source>
        <dbReference type="EMBL" id="KAK0723763.1"/>
    </source>
</evidence>
<evidence type="ECO:0000313" key="2">
    <source>
        <dbReference type="Proteomes" id="UP001172159"/>
    </source>
</evidence>
<reference evidence="1" key="1">
    <citation type="submission" date="2023-06" db="EMBL/GenBank/DDBJ databases">
        <title>Genome-scale phylogeny and comparative genomics of the fungal order Sordariales.</title>
        <authorList>
            <consortium name="Lawrence Berkeley National Laboratory"/>
            <person name="Hensen N."/>
            <person name="Bonometti L."/>
            <person name="Westerberg I."/>
            <person name="Brannstrom I.O."/>
            <person name="Guillou S."/>
            <person name="Cros-Aarteil S."/>
            <person name="Calhoun S."/>
            <person name="Haridas S."/>
            <person name="Kuo A."/>
            <person name="Mondo S."/>
            <person name="Pangilinan J."/>
            <person name="Riley R."/>
            <person name="Labutti K."/>
            <person name="Andreopoulos B."/>
            <person name="Lipzen A."/>
            <person name="Chen C."/>
            <person name="Yanf M."/>
            <person name="Daum C."/>
            <person name="Ng V."/>
            <person name="Clum A."/>
            <person name="Steindorff A."/>
            <person name="Ohm R."/>
            <person name="Martin F."/>
            <person name="Silar P."/>
            <person name="Natvig D."/>
            <person name="Lalanne C."/>
            <person name="Gautier V."/>
            <person name="Ament-Velasquez S.L."/>
            <person name="Kruys A."/>
            <person name="Hutchinson M.I."/>
            <person name="Powell A.J."/>
            <person name="Barry K."/>
            <person name="Miller A.N."/>
            <person name="Grigoriev I.V."/>
            <person name="Debuchy R."/>
            <person name="Gladieux P."/>
            <person name="Thoren M.H."/>
            <person name="Johannesson H."/>
        </authorList>
    </citation>
    <scope>NUCLEOTIDE SEQUENCE</scope>
    <source>
        <strain evidence="1">CBS 540.89</strain>
    </source>
</reference>
<keyword evidence="2" id="KW-1185">Reference proteome</keyword>
<dbReference type="EMBL" id="JAUKTV010000011">
    <property type="protein sequence ID" value="KAK0723763.1"/>
    <property type="molecule type" value="Genomic_DNA"/>
</dbReference>